<reference evidence="1 2" key="1">
    <citation type="journal article" date="2020" name="Cell">
        <title>Large-Scale Comparative Analyses of Tick Genomes Elucidate Their Genetic Diversity and Vector Capacities.</title>
        <authorList>
            <consortium name="Tick Genome and Microbiome Consortium (TIGMIC)"/>
            <person name="Jia N."/>
            <person name="Wang J."/>
            <person name="Shi W."/>
            <person name="Du L."/>
            <person name="Sun Y."/>
            <person name="Zhan W."/>
            <person name="Jiang J.F."/>
            <person name="Wang Q."/>
            <person name="Zhang B."/>
            <person name="Ji P."/>
            <person name="Bell-Sakyi L."/>
            <person name="Cui X.M."/>
            <person name="Yuan T.T."/>
            <person name="Jiang B.G."/>
            <person name="Yang W.F."/>
            <person name="Lam T.T."/>
            <person name="Chang Q.C."/>
            <person name="Ding S.J."/>
            <person name="Wang X.J."/>
            <person name="Zhu J.G."/>
            <person name="Ruan X.D."/>
            <person name="Zhao L."/>
            <person name="Wei J.T."/>
            <person name="Ye R.Z."/>
            <person name="Que T.C."/>
            <person name="Du C.H."/>
            <person name="Zhou Y.H."/>
            <person name="Cheng J.X."/>
            <person name="Dai P.F."/>
            <person name="Guo W.B."/>
            <person name="Han X.H."/>
            <person name="Huang E.J."/>
            <person name="Li L.F."/>
            <person name="Wei W."/>
            <person name="Gao Y.C."/>
            <person name="Liu J.Z."/>
            <person name="Shao H.Z."/>
            <person name="Wang X."/>
            <person name="Wang C.C."/>
            <person name="Yang T.C."/>
            <person name="Huo Q.B."/>
            <person name="Li W."/>
            <person name="Chen H.Y."/>
            <person name="Chen S.E."/>
            <person name="Zhou L.G."/>
            <person name="Ni X.B."/>
            <person name="Tian J.H."/>
            <person name="Sheng Y."/>
            <person name="Liu T."/>
            <person name="Pan Y.S."/>
            <person name="Xia L.Y."/>
            <person name="Li J."/>
            <person name="Zhao F."/>
            <person name="Cao W.C."/>
        </authorList>
    </citation>
    <scope>NUCLEOTIDE SEQUENCE [LARGE SCALE GENOMIC DNA]</scope>
    <source>
        <strain evidence="1">Iper-2018</strain>
    </source>
</reference>
<evidence type="ECO:0000313" key="1">
    <source>
        <dbReference type="EMBL" id="KAG0436824.1"/>
    </source>
</evidence>
<keyword evidence="2" id="KW-1185">Reference proteome</keyword>
<protein>
    <submittedName>
        <fullName evidence="1">Uncharacterized protein</fullName>
    </submittedName>
</protein>
<accession>A0AC60QQ42</accession>
<dbReference type="EMBL" id="JABSTQ010006701">
    <property type="protein sequence ID" value="KAG0436824.1"/>
    <property type="molecule type" value="Genomic_DNA"/>
</dbReference>
<organism evidence="1 2">
    <name type="scientific">Ixodes persulcatus</name>
    <name type="common">Taiga tick</name>
    <dbReference type="NCBI Taxonomy" id="34615"/>
    <lineage>
        <taxon>Eukaryota</taxon>
        <taxon>Metazoa</taxon>
        <taxon>Ecdysozoa</taxon>
        <taxon>Arthropoda</taxon>
        <taxon>Chelicerata</taxon>
        <taxon>Arachnida</taxon>
        <taxon>Acari</taxon>
        <taxon>Parasitiformes</taxon>
        <taxon>Ixodida</taxon>
        <taxon>Ixodoidea</taxon>
        <taxon>Ixodidae</taxon>
        <taxon>Ixodinae</taxon>
        <taxon>Ixodes</taxon>
    </lineage>
</organism>
<comment type="caution">
    <text evidence="1">The sequence shown here is derived from an EMBL/GenBank/DDBJ whole genome shotgun (WGS) entry which is preliminary data.</text>
</comment>
<dbReference type="Proteomes" id="UP000805193">
    <property type="component" value="Unassembled WGS sequence"/>
</dbReference>
<name>A0AC60QQ42_IXOPE</name>
<proteinExistence type="predicted"/>
<evidence type="ECO:0000313" key="2">
    <source>
        <dbReference type="Proteomes" id="UP000805193"/>
    </source>
</evidence>
<sequence length="1713" mass="185927">MASQQPSSSPPAQALPSHHSVESRDDLDLFNHVAAGTVVDMDVSATNLEHALPALEFPSTSTHTVPGTGPFTTASAASPPSVASTDWSTHLVAATDDAGNPWLSTSRKRRRQAPSGTTTSAFVASYQRIRQTPSAVPRGERRTVILRPPHGISVASLPHSPIQKCVVEAAGSLSHQCRIRTQTRANLTAVDTWEPELIPKLLEITQINFGTNKMVHFRPYEPMREGWCRGVFHGADPSDSPEDLLAELSCPTHKILAARHMDGEGRTVMITVDGETGYSATPHAVGPSAAAESATTIEKAASQAPSTSLCQRSGVFRDYMAATKTSDANKAATRDYNPPARPSMSCPDASLRPDHHRHRQNPSRGQELTLHVLNNVLREPKGCKPLLLQTTNLQRRLRPSRNSTTSPLLLQPPFSSPTMTSCPTTGGSADGADYALTGRPSDPFGPGLTVLQWNCLSYRQHGPELKRRLAASAHPPDIILLQEARVPEPNIVGYRAFSTPTIIVAQKGPRRKRDAQGNISVPQAHAHVLLKKSIPAAQLDTSCYCSEQREVTAVSARLRYRDIIVESVYWRPHSTTNDEDAEWLKILCTRTIHPLPVLIGGDFNAHHTSWGSKSNTVRGRSVADNALVAGLVLANSPDAVTRRADSQQQDSTSPDVTWYSPSLRCSWAVVDDTWGSDHFPVIIGLGGKSRALATRTVSTTRWDDFREVLAELPPHEPLFNRIIRAKAIVTRSVKVSAEAPTPDQHLLNLWESRIKAQQCYLEGGKLPPDRARFNCESAEAKRYSLELSRKEWHDHCTSFNGRTSPAKVWATMRGMTKNQRQQTAGEDMALRLAISNEEFASKAGPVFFPQECPASYDPAKVRFSFPPPQQPMDPGMERPFTMAELQGALFSITKLHGAPGPDMITVPALRNLPEAAMQELLDIFNESWELGQLPAIWRHASVIPIPKPGRTPKQLTDMRPISLTSHVGKLMERMALMRLEWHIEANNVLHPCQTGFRRGLSTQDSLALFAEDLAGKHPRYDIKIAVAIDVKKAFDSVPHPTVMAAASAAGLTGKPLQYIRAFLNGRTYSVSVGNAQAPAAPLELGVPQGAVLSPLLYNLVMADLSHRVDKIPGIRHTIYADDVTIWTTGGPVGPQNDSAQEALDIVARFLIERGLTPSLDKTQYAVFGNTNARREATPCIELKFGGTVITATNVLRVLGVDVSAHGPPVTWLSKSKASVVHMLHLIRRTTAKDWGADTRTLRILVRSLIQAKILYGAQHVGITRKQREALEVLNRRAMRIVTGLPNFTPVDTLQAHAGLNTIGDLLHEACLGQHIRLSRSRPGRSILGLLGLRPVEGVPPPAIPPPPWSLPCLTSGKPTPSHAGGGHPGRRRSQAAAHERDVNADGPEVRRYYCDAAADPESESTAAAACCLSLGSTTGVRLPPGLDSLEAELRAILLGAELALRDTATGGLSPTEILLHTDSAEAVKACLSSVPPRSPTVCSIRAAVAGLELVLGSAAHIRVVWVPGHAGIEGNEAAHRLARAFLSLPSAGQPLLRPLDAPSGSDASTGPSPPQHPRTETKRRLSTRLPECPTSIPRGYPRAAEVRLRRITTGCAWTPYRLARFGLRSPEHAICDRCSSTPTSPPQANQTAVLITDTSINTQSSAHLATLRHLLWECPARRKERHIALAQLGPPPQMTFEAWTAPTGPTDVKRRVFNSLLAYVRTAGLAGLL</sequence>
<gene>
    <name evidence="1" type="ORF">HPB47_017741</name>
</gene>